<dbReference type="InterPro" id="IPR051682">
    <property type="entry name" value="Mito_Persulfide_Diox"/>
</dbReference>
<gene>
    <name evidence="3" type="ORF">OLW01_01965</name>
</gene>
<dbReference type="SMART" id="SM00849">
    <property type="entry name" value="Lactamase_B"/>
    <property type="match status" value="1"/>
</dbReference>
<name>A0ABY7AM27_9ALTE</name>
<dbReference type="CDD" id="cd07724">
    <property type="entry name" value="POD-like_MBL-fold"/>
    <property type="match status" value="1"/>
</dbReference>
<reference evidence="3" key="1">
    <citation type="submission" date="2022-10" db="EMBL/GenBank/DDBJ databases">
        <title>Catenovulum adriacola sp. nov. isolated in the Harbour of Susak.</title>
        <authorList>
            <person name="Schoch T."/>
            <person name="Reich S.J."/>
            <person name="Stoeferle S."/>
            <person name="Flaiz M."/>
            <person name="Kazda M."/>
            <person name="Riedel C.U."/>
            <person name="Duerre P."/>
        </authorList>
    </citation>
    <scope>NUCLEOTIDE SEQUENCE</scope>
    <source>
        <strain evidence="3">TS8</strain>
    </source>
</reference>
<dbReference type="PANTHER" id="PTHR43084:SF1">
    <property type="entry name" value="PERSULFIDE DIOXYGENASE ETHE1, MITOCHONDRIAL"/>
    <property type="match status" value="1"/>
</dbReference>
<dbReference type="RefSeq" id="WP_268074958.1">
    <property type="nucleotide sequence ID" value="NZ_CP109965.1"/>
</dbReference>
<accession>A0ABY7AM27</accession>
<evidence type="ECO:0000256" key="1">
    <source>
        <dbReference type="ARBA" id="ARBA00022723"/>
    </source>
</evidence>
<evidence type="ECO:0000259" key="2">
    <source>
        <dbReference type="SMART" id="SM00849"/>
    </source>
</evidence>
<dbReference type="PANTHER" id="PTHR43084">
    <property type="entry name" value="PERSULFIDE DIOXYGENASE ETHE1"/>
    <property type="match status" value="1"/>
</dbReference>
<dbReference type="Pfam" id="PF00753">
    <property type="entry name" value="Lactamase_B"/>
    <property type="match status" value="1"/>
</dbReference>
<keyword evidence="4" id="KW-1185">Reference proteome</keyword>
<proteinExistence type="predicted"/>
<dbReference type="InterPro" id="IPR044528">
    <property type="entry name" value="POD-like_MBL-fold"/>
</dbReference>
<dbReference type="Gene3D" id="3.60.15.10">
    <property type="entry name" value="Ribonuclease Z/Hydroxyacylglutathione hydrolase-like"/>
    <property type="match status" value="1"/>
</dbReference>
<protein>
    <submittedName>
        <fullName evidence="3">MBL fold metallo-hydrolase</fullName>
    </submittedName>
</protein>
<dbReference type="EMBL" id="CP109965">
    <property type="protein sequence ID" value="WAJ70608.1"/>
    <property type="molecule type" value="Genomic_DNA"/>
</dbReference>
<organism evidence="3 4">
    <name type="scientific">Catenovulum adriaticum</name>
    <dbReference type="NCBI Taxonomy" id="2984846"/>
    <lineage>
        <taxon>Bacteria</taxon>
        <taxon>Pseudomonadati</taxon>
        <taxon>Pseudomonadota</taxon>
        <taxon>Gammaproteobacteria</taxon>
        <taxon>Alteromonadales</taxon>
        <taxon>Alteromonadaceae</taxon>
        <taxon>Catenovulum</taxon>
    </lineage>
</organism>
<evidence type="ECO:0000313" key="4">
    <source>
        <dbReference type="Proteomes" id="UP001163726"/>
    </source>
</evidence>
<dbReference type="Proteomes" id="UP001163726">
    <property type="component" value="Chromosome"/>
</dbReference>
<dbReference type="InterPro" id="IPR001279">
    <property type="entry name" value="Metallo-B-lactamas"/>
</dbReference>
<dbReference type="SUPFAM" id="SSF56281">
    <property type="entry name" value="Metallo-hydrolase/oxidoreductase"/>
    <property type="match status" value="1"/>
</dbReference>
<evidence type="ECO:0000313" key="3">
    <source>
        <dbReference type="EMBL" id="WAJ70608.1"/>
    </source>
</evidence>
<feature type="domain" description="Metallo-beta-lactamase" evidence="2">
    <location>
        <begin position="15"/>
        <end position="211"/>
    </location>
</feature>
<sequence>MSSVQVKAFFHSLTSTLSYIVYDAENLSAAIIDSALDYDGVSGRLATEFADTQLAFISAHQLNVRWILETHAHADHLSAAHYLKTSLMQSGQLSKVAIGENIAQVQRTFADIFDLNEQDISKTGAEFDCLLQDGQALPLGQFTIEVLSTPGHTPDGVSYLVDGNLFVGDTLFMPDAGTARCDFPGGSAKTLYQSITRIYALPDDTKIWMCHDYQPNQRELAYLTSVKESKAANIHVNQDTGIDSFVDIRTQRDNTLAAPKLLYPSLQVNIKAGALPEKSASGKSFIKIPIFNAY</sequence>
<keyword evidence="1" id="KW-0479">Metal-binding</keyword>
<dbReference type="InterPro" id="IPR036866">
    <property type="entry name" value="RibonucZ/Hydroxyglut_hydro"/>
</dbReference>